<evidence type="ECO:0000313" key="6">
    <source>
        <dbReference type="EMBL" id="GAG31563.1"/>
    </source>
</evidence>
<dbReference type="GO" id="GO:0008841">
    <property type="term" value="F:dihydrofolate synthase activity"/>
    <property type="evidence" value="ECO:0007669"/>
    <property type="project" value="TreeGrafter"/>
</dbReference>
<evidence type="ECO:0000256" key="4">
    <source>
        <dbReference type="ARBA" id="ARBA00022840"/>
    </source>
</evidence>
<feature type="compositionally biased region" description="Basic residues" evidence="5">
    <location>
        <begin position="8"/>
        <end position="20"/>
    </location>
</feature>
<keyword evidence="3" id="KW-0547">Nucleotide-binding</keyword>
<keyword evidence="4" id="KW-0067">ATP-binding</keyword>
<proteinExistence type="inferred from homology"/>
<organism evidence="6">
    <name type="scientific">marine sediment metagenome</name>
    <dbReference type="NCBI Taxonomy" id="412755"/>
    <lineage>
        <taxon>unclassified sequences</taxon>
        <taxon>metagenomes</taxon>
        <taxon>ecological metagenomes</taxon>
    </lineage>
</organism>
<dbReference type="GO" id="GO:0005524">
    <property type="term" value="F:ATP binding"/>
    <property type="evidence" value="ECO:0007669"/>
    <property type="project" value="UniProtKB-KW"/>
</dbReference>
<evidence type="ECO:0000256" key="5">
    <source>
        <dbReference type="SAM" id="MobiDB-lite"/>
    </source>
</evidence>
<dbReference type="PANTHER" id="PTHR11136:SF0">
    <property type="entry name" value="DIHYDROFOLATE SYNTHETASE-RELATED"/>
    <property type="match status" value="1"/>
</dbReference>
<name>X0X4K4_9ZZZZ</name>
<dbReference type="Gene3D" id="3.40.1190.10">
    <property type="entry name" value="Mur-like, catalytic domain"/>
    <property type="match status" value="1"/>
</dbReference>
<evidence type="ECO:0000256" key="3">
    <source>
        <dbReference type="ARBA" id="ARBA00022741"/>
    </source>
</evidence>
<dbReference type="AlphaFoldDB" id="X0X4K4"/>
<reference evidence="6" key="1">
    <citation type="journal article" date="2014" name="Front. Microbiol.">
        <title>High frequency of phylogenetically diverse reductive dehalogenase-homologous genes in deep subseafloor sedimentary metagenomes.</title>
        <authorList>
            <person name="Kawai M."/>
            <person name="Futagami T."/>
            <person name="Toyoda A."/>
            <person name="Takaki Y."/>
            <person name="Nishi S."/>
            <person name="Hori S."/>
            <person name="Arai W."/>
            <person name="Tsubouchi T."/>
            <person name="Morono Y."/>
            <person name="Uchiyama I."/>
            <person name="Ito T."/>
            <person name="Fujiyama A."/>
            <person name="Inagaki F."/>
            <person name="Takami H."/>
        </authorList>
    </citation>
    <scope>NUCLEOTIDE SEQUENCE</scope>
    <source>
        <strain evidence="6">Expedition CK06-06</strain>
    </source>
</reference>
<dbReference type="PANTHER" id="PTHR11136">
    <property type="entry name" value="FOLYLPOLYGLUTAMATE SYNTHASE-RELATED"/>
    <property type="match status" value="1"/>
</dbReference>
<protein>
    <recommendedName>
        <fullName evidence="7">Mur ligase central domain-containing protein</fullName>
    </recommendedName>
</protein>
<feature type="region of interest" description="Disordered" evidence="5">
    <location>
        <begin position="1"/>
        <end position="20"/>
    </location>
</feature>
<dbReference type="GO" id="GO:0004326">
    <property type="term" value="F:tetrahydrofolylpolyglutamate synthase activity"/>
    <property type="evidence" value="ECO:0007669"/>
    <property type="project" value="InterPro"/>
</dbReference>
<dbReference type="InterPro" id="IPR036565">
    <property type="entry name" value="Mur-like_cat_sf"/>
</dbReference>
<sequence length="163" mass="18559">MPTATHSRGTKTKRNSTRKRPIRTYDAAIRYLISQTDYEQMLRVRYNSDTFSLNRMNRLLKQLGNPHKKIRSVHIAGTKGKGSTAIMLASMLEACAFKVGLYVSPHIRDIRERISINGNLISQAALARRIAKVEPLIEKMSSDKPTFFEIFTALAFCHFADEK</sequence>
<dbReference type="InterPro" id="IPR001645">
    <property type="entry name" value="Folylpolyglutamate_synth"/>
</dbReference>
<accession>X0X4K4</accession>
<keyword evidence="2" id="KW-0436">Ligase</keyword>
<dbReference type="EMBL" id="BARS01040060">
    <property type="protein sequence ID" value="GAG31563.1"/>
    <property type="molecule type" value="Genomic_DNA"/>
</dbReference>
<dbReference type="SUPFAM" id="SSF53623">
    <property type="entry name" value="MurD-like peptide ligases, catalytic domain"/>
    <property type="match status" value="1"/>
</dbReference>
<gene>
    <name evidence="6" type="ORF">S01H1_61118</name>
</gene>
<evidence type="ECO:0000256" key="1">
    <source>
        <dbReference type="ARBA" id="ARBA00008276"/>
    </source>
</evidence>
<comment type="similarity">
    <text evidence="1">Belongs to the folylpolyglutamate synthase family.</text>
</comment>
<evidence type="ECO:0008006" key="7">
    <source>
        <dbReference type="Google" id="ProtNLM"/>
    </source>
</evidence>
<evidence type="ECO:0000256" key="2">
    <source>
        <dbReference type="ARBA" id="ARBA00022598"/>
    </source>
</evidence>
<feature type="non-terminal residue" evidence="6">
    <location>
        <position position="163"/>
    </location>
</feature>
<dbReference type="GO" id="GO:0005737">
    <property type="term" value="C:cytoplasm"/>
    <property type="evidence" value="ECO:0007669"/>
    <property type="project" value="TreeGrafter"/>
</dbReference>
<comment type="caution">
    <text evidence="6">The sequence shown here is derived from an EMBL/GenBank/DDBJ whole genome shotgun (WGS) entry which is preliminary data.</text>
</comment>